<gene>
    <name evidence="1" type="ORF">CEXT_211401</name>
</gene>
<sequence length="71" mass="7880">MKLASTPVDRIAWHPSYPCPGFHHVHVDALPLRNDLDLPFCPLIKGIPFSLHLGANIIKYAATLDTIYVTS</sequence>
<comment type="caution">
    <text evidence="1">The sequence shown here is derived from an EMBL/GenBank/DDBJ whole genome shotgun (WGS) entry which is preliminary data.</text>
</comment>
<proteinExistence type="predicted"/>
<keyword evidence="2" id="KW-1185">Reference proteome</keyword>
<dbReference type="EMBL" id="BPLR01005944">
    <property type="protein sequence ID" value="GIY06276.1"/>
    <property type="molecule type" value="Genomic_DNA"/>
</dbReference>
<organism evidence="1 2">
    <name type="scientific">Caerostris extrusa</name>
    <name type="common">Bark spider</name>
    <name type="synonym">Caerostris bankana</name>
    <dbReference type="NCBI Taxonomy" id="172846"/>
    <lineage>
        <taxon>Eukaryota</taxon>
        <taxon>Metazoa</taxon>
        <taxon>Ecdysozoa</taxon>
        <taxon>Arthropoda</taxon>
        <taxon>Chelicerata</taxon>
        <taxon>Arachnida</taxon>
        <taxon>Araneae</taxon>
        <taxon>Araneomorphae</taxon>
        <taxon>Entelegynae</taxon>
        <taxon>Araneoidea</taxon>
        <taxon>Araneidae</taxon>
        <taxon>Caerostris</taxon>
    </lineage>
</organism>
<evidence type="ECO:0000313" key="1">
    <source>
        <dbReference type="EMBL" id="GIY06276.1"/>
    </source>
</evidence>
<protein>
    <submittedName>
        <fullName evidence="1">Uncharacterized protein</fullName>
    </submittedName>
</protein>
<dbReference type="Proteomes" id="UP001054945">
    <property type="component" value="Unassembled WGS sequence"/>
</dbReference>
<accession>A0AAV4QD57</accession>
<reference evidence="1 2" key="1">
    <citation type="submission" date="2021-06" db="EMBL/GenBank/DDBJ databases">
        <title>Caerostris extrusa draft genome.</title>
        <authorList>
            <person name="Kono N."/>
            <person name="Arakawa K."/>
        </authorList>
    </citation>
    <scope>NUCLEOTIDE SEQUENCE [LARGE SCALE GENOMIC DNA]</scope>
</reference>
<evidence type="ECO:0000313" key="2">
    <source>
        <dbReference type="Proteomes" id="UP001054945"/>
    </source>
</evidence>
<name>A0AAV4QD57_CAEEX</name>
<dbReference type="AlphaFoldDB" id="A0AAV4QD57"/>